<proteinExistence type="predicted"/>
<sequence length="207" mass="21993">MVATVPRTPTVNTLPIRCDLAERVASASEEIGGSTPESGSLTSRERRIAGHSTSTPKRTTNGTAGVRFSWNGRNHGFESTHLGRNVPSSAITMPSPRPPANARGRLTSRPRMAAAIATTTRLKKSGAARVLNRGAMSTPARPAKVLDKAQLTAETRSERIPFNSVIRGLSTTARICRPIAVKRNSAAKHSMAMTATPMVVSSSRLKG</sequence>
<organism evidence="2">
    <name type="scientific">freshwater metagenome</name>
    <dbReference type="NCBI Taxonomy" id="449393"/>
    <lineage>
        <taxon>unclassified sequences</taxon>
        <taxon>metagenomes</taxon>
        <taxon>ecological metagenomes</taxon>
    </lineage>
</organism>
<reference evidence="2" key="1">
    <citation type="submission" date="2020-05" db="EMBL/GenBank/DDBJ databases">
        <authorList>
            <person name="Chiriac C."/>
            <person name="Salcher M."/>
            <person name="Ghai R."/>
            <person name="Kavagutti S V."/>
        </authorList>
    </citation>
    <scope>NUCLEOTIDE SEQUENCE</scope>
</reference>
<name>A0A6J6ABB8_9ZZZZ</name>
<dbReference type="AlphaFoldDB" id="A0A6J6ABB8"/>
<accession>A0A6J6ABB8</accession>
<evidence type="ECO:0000256" key="1">
    <source>
        <dbReference type="SAM" id="MobiDB-lite"/>
    </source>
</evidence>
<feature type="compositionally biased region" description="Polar residues" evidence="1">
    <location>
        <begin position="51"/>
        <end position="63"/>
    </location>
</feature>
<protein>
    <submittedName>
        <fullName evidence="2">Unannotated protein</fullName>
    </submittedName>
</protein>
<gene>
    <name evidence="2" type="ORF">UFOPK4189_03239</name>
</gene>
<feature type="region of interest" description="Disordered" evidence="1">
    <location>
        <begin position="27"/>
        <end position="105"/>
    </location>
</feature>
<evidence type="ECO:0000313" key="2">
    <source>
        <dbReference type="EMBL" id="CAB4365495.1"/>
    </source>
</evidence>
<dbReference type="EMBL" id="CAESGF010000033">
    <property type="protein sequence ID" value="CAB4365495.1"/>
    <property type="molecule type" value="Genomic_DNA"/>
</dbReference>